<evidence type="ECO:0000313" key="1">
    <source>
        <dbReference type="EMBL" id="KAH7254402.1"/>
    </source>
</evidence>
<name>A0A9P9HC55_FUSSL</name>
<comment type="caution">
    <text evidence="1">The sequence shown here is derived from an EMBL/GenBank/DDBJ whole genome shotgun (WGS) entry which is preliminary data.</text>
</comment>
<reference evidence="1" key="1">
    <citation type="journal article" date="2021" name="Nat. Commun.">
        <title>Genetic determinants of endophytism in the Arabidopsis root mycobiome.</title>
        <authorList>
            <person name="Mesny F."/>
            <person name="Miyauchi S."/>
            <person name="Thiergart T."/>
            <person name="Pickel B."/>
            <person name="Atanasova L."/>
            <person name="Karlsson M."/>
            <person name="Huettel B."/>
            <person name="Barry K.W."/>
            <person name="Haridas S."/>
            <person name="Chen C."/>
            <person name="Bauer D."/>
            <person name="Andreopoulos W."/>
            <person name="Pangilinan J."/>
            <person name="LaButti K."/>
            <person name="Riley R."/>
            <person name="Lipzen A."/>
            <person name="Clum A."/>
            <person name="Drula E."/>
            <person name="Henrissat B."/>
            <person name="Kohler A."/>
            <person name="Grigoriev I.V."/>
            <person name="Martin F.M."/>
            <person name="Hacquard S."/>
        </authorList>
    </citation>
    <scope>NUCLEOTIDE SEQUENCE</scope>
    <source>
        <strain evidence="1">FSSC 5 MPI-SDFR-AT-0091</strain>
    </source>
</reference>
<organism evidence="1 2">
    <name type="scientific">Fusarium solani</name>
    <name type="common">Filamentous fungus</name>
    <dbReference type="NCBI Taxonomy" id="169388"/>
    <lineage>
        <taxon>Eukaryota</taxon>
        <taxon>Fungi</taxon>
        <taxon>Dikarya</taxon>
        <taxon>Ascomycota</taxon>
        <taxon>Pezizomycotina</taxon>
        <taxon>Sordariomycetes</taxon>
        <taxon>Hypocreomycetidae</taxon>
        <taxon>Hypocreales</taxon>
        <taxon>Nectriaceae</taxon>
        <taxon>Fusarium</taxon>
        <taxon>Fusarium solani species complex</taxon>
    </lineage>
</organism>
<accession>A0A9P9HC55</accession>
<sequence length="299" mass="33462">MAPVFVEYSMDEGIAEFFSKTTSSQAECNNRAQELVVGSLVPVAVQGVCSYSVYAGPNLEFVVQFRLKWLELKIETSALARRILGEYAPDVTFKDQLGDDSDTDGKEPLLVYVMSRIRAVSHLDFVLSHSIPSNSPEFFALRKTLMTDIARFFARSWNHPQEVDSAFRDGLRQRFESELRLLFSLPERFHPIIRSLQGSLPAILSLPMVLVHKDFGVCNILVDDATFNLGTFRNEVGGLSDETVETIKAARVLGQLLSRGFACRLADMPPAVPIKDDESGRYNMLYLDGLLLNPATRFT</sequence>
<proteinExistence type="predicted"/>
<dbReference type="AlphaFoldDB" id="A0A9P9HC55"/>
<keyword evidence="2" id="KW-1185">Reference proteome</keyword>
<gene>
    <name evidence="1" type="ORF">B0J15DRAFT_558571</name>
</gene>
<evidence type="ECO:0008006" key="3">
    <source>
        <dbReference type="Google" id="ProtNLM"/>
    </source>
</evidence>
<evidence type="ECO:0000313" key="2">
    <source>
        <dbReference type="Proteomes" id="UP000736672"/>
    </source>
</evidence>
<dbReference type="EMBL" id="JAGTJS010000010">
    <property type="protein sequence ID" value="KAH7254402.1"/>
    <property type="molecule type" value="Genomic_DNA"/>
</dbReference>
<dbReference type="OrthoDB" id="5598852at2759"/>
<dbReference type="Proteomes" id="UP000736672">
    <property type="component" value="Unassembled WGS sequence"/>
</dbReference>
<protein>
    <recommendedName>
        <fullName evidence="3">Aminoglycoside phosphotransferase domain-containing protein</fullName>
    </recommendedName>
</protein>